<evidence type="ECO:0000256" key="4">
    <source>
        <dbReference type="ARBA" id="ARBA00022912"/>
    </source>
</evidence>
<reference evidence="8" key="1">
    <citation type="submission" date="2021-01" db="EMBL/GenBank/DDBJ databases">
        <authorList>
            <person name="Corre E."/>
            <person name="Pelletier E."/>
            <person name="Niang G."/>
            <person name="Scheremetjew M."/>
            <person name="Finn R."/>
            <person name="Kale V."/>
            <person name="Holt S."/>
            <person name="Cochrane G."/>
            <person name="Meng A."/>
            <person name="Brown T."/>
            <person name="Cohen L."/>
        </authorList>
    </citation>
    <scope>NUCLEOTIDE SEQUENCE</scope>
    <source>
        <strain evidence="8">SoJaBio B1-5/56/2</strain>
    </source>
</reference>
<dbReference type="InterPro" id="IPR020422">
    <property type="entry name" value="TYR_PHOSPHATASE_DUAL_dom"/>
</dbReference>
<dbReference type="PROSITE" id="PS00383">
    <property type="entry name" value="TYR_PHOSPHATASE_1"/>
    <property type="match status" value="1"/>
</dbReference>
<comment type="catalytic activity">
    <reaction evidence="5">
        <text>O-phospho-L-seryl-[protein] + H2O = L-seryl-[protein] + phosphate</text>
        <dbReference type="Rhea" id="RHEA:20629"/>
        <dbReference type="Rhea" id="RHEA-COMP:9863"/>
        <dbReference type="Rhea" id="RHEA-COMP:11604"/>
        <dbReference type="ChEBI" id="CHEBI:15377"/>
        <dbReference type="ChEBI" id="CHEBI:29999"/>
        <dbReference type="ChEBI" id="CHEBI:43474"/>
        <dbReference type="ChEBI" id="CHEBI:83421"/>
        <dbReference type="EC" id="3.1.3.16"/>
    </reaction>
</comment>
<dbReference type="GO" id="GO:0008330">
    <property type="term" value="F:protein tyrosine/threonine phosphatase activity"/>
    <property type="evidence" value="ECO:0007669"/>
    <property type="project" value="TreeGrafter"/>
</dbReference>
<accession>A0A7S4P3Y9</accession>
<dbReference type="GO" id="GO:0017017">
    <property type="term" value="F:MAP kinase tyrosine/serine/threonine phosphatase activity"/>
    <property type="evidence" value="ECO:0007669"/>
    <property type="project" value="TreeGrafter"/>
</dbReference>
<evidence type="ECO:0000259" key="6">
    <source>
        <dbReference type="PROSITE" id="PS50054"/>
    </source>
</evidence>
<dbReference type="Gene3D" id="3.90.190.10">
    <property type="entry name" value="Protein tyrosine phosphatase superfamily"/>
    <property type="match status" value="1"/>
</dbReference>
<keyword evidence="4" id="KW-0904">Protein phosphatase</keyword>
<comment type="similarity">
    <text evidence="1">Belongs to the protein-tyrosine phosphatase family. Non-receptor class dual specificity subfamily.</text>
</comment>
<organism evidence="8">
    <name type="scientific">Paramoeba aestuarina</name>
    <dbReference type="NCBI Taxonomy" id="180227"/>
    <lineage>
        <taxon>Eukaryota</taxon>
        <taxon>Amoebozoa</taxon>
        <taxon>Discosea</taxon>
        <taxon>Flabellinia</taxon>
        <taxon>Dactylopodida</taxon>
        <taxon>Paramoebidae</taxon>
        <taxon>Paramoeba</taxon>
    </lineage>
</organism>
<dbReference type="AlphaFoldDB" id="A0A7S4P3Y9"/>
<dbReference type="GO" id="GO:0043409">
    <property type="term" value="P:negative regulation of MAPK cascade"/>
    <property type="evidence" value="ECO:0007669"/>
    <property type="project" value="TreeGrafter"/>
</dbReference>
<dbReference type="SUPFAM" id="SSF52799">
    <property type="entry name" value="(Phosphotyrosine protein) phosphatases II"/>
    <property type="match status" value="1"/>
</dbReference>
<evidence type="ECO:0000256" key="1">
    <source>
        <dbReference type="ARBA" id="ARBA00008601"/>
    </source>
</evidence>
<dbReference type="PANTHER" id="PTHR10159:SF511">
    <property type="entry name" value="DUAL SPECIFICITY PROTEIN PHOSPHATASE 1"/>
    <property type="match status" value="1"/>
</dbReference>
<evidence type="ECO:0000313" key="8">
    <source>
        <dbReference type="EMBL" id="CAE2322943.1"/>
    </source>
</evidence>
<dbReference type="EC" id="3.1.3.48" evidence="2"/>
<dbReference type="GO" id="GO:0033550">
    <property type="term" value="F:MAP kinase tyrosine phosphatase activity"/>
    <property type="evidence" value="ECO:0007669"/>
    <property type="project" value="TreeGrafter"/>
</dbReference>
<evidence type="ECO:0000256" key="5">
    <source>
        <dbReference type="ARBA" id="ARBA00047761"/>
    </source>
</evidence>
<evidence type="ECO:0000259" key="7">
    <source>
        <dbReference type="PROSITE" id="PS50056"/>
    </source>
</evidence>
<dbReference type="InterPro" id="IPR000387">
    <property type="entry name" value="Tyr_Pase_dom"/>
</dbReference>
<evidence type="ECO:0000256" key="3">
    <source>
        <dbReference type="ARBA" id="ARBA00022801"/>
    </source>
</evidence>
<dbReference type="Pfam" id="PF00782">
    <property type="entry name" value="DSPc"/>
    <property type="match status" value="1"/>
</dbReference>
<gene>
    <name evidence="8" type="ORF">NAES01612_LOCUS18750</name>
</gene>
<dbReference type="EMBL" id="HBKR01028742">
    <property type="protein sequence ID" value="CAE2322943.1"/>
    <property type="molecule type" value="Transcribed_RNA"/>
</dbReference>
<feature type="domain" description="Tyrosine-protein phosphatase" evidence="6">
    <location>
        <begin position="69"/>
        <end position="210"/>
    </location>
</feature>
<dbReference type="SMART" id="SM00195">
    <property type="entry name" value="DSPc"/>
    <property type="match status" value="1"/>
</dbReference>
<keyword evidence="3" id="KW-0378">Hydrolase</keyword>
<name>A0A7S4P3Y9_9EUKA</name>
<dbReference type="PROSITE" id="PS50056">
    <property type="entry name" value="TYR_PHOSPHATASE_2"/>
    <property type="match status" value="1"/>
</dbReference>
<protein>
    <recommendedName>
        <fullName evidence="2">protein-tyrosine-phosphatase</fullName>
        <ecNumber evidence="2">3.1.3.48</ecNumber>
    </recommendedName>
</protein>
<dbReference type="InterPro" id="IPR029021">
    <property type="entry name" value="Prot-tyrosine_phosphatase-like"/>
</dbReference>
<proteinExistence type="inferred from homology"/>
<dbReference type="PANTHER" id="PTHR10159">
    <property type="entry name" value="DUAL SPECIFICITY PROTEIN PHOSPHATASE"/>
    <property type="match status" value="1"/>
</dbReference>
<dbReference type="InterPro" id="IPR000340">
    <property type="entry name" value="Dual-sp_phosphatase_cat-dom"/>
</dbReference>
<dbReference type="GO" id="GO:0004722">
    <property type="term" value="F:protein serine/threonine phosphatase activity"/>
    <property type="evidence" value="ECO:0007669"/>
    <property type="project" value="UniProtKB-EC"/>
</dbReference>
<dbReference type="PROSITE" id="PS50054">
    <property type="entry name" value="TYR_PHOSPHATASE_DUAL"/>
    <property type="match status" value="1"/>
</dbReference>
<sequence>MVLPGTLLKSIATPFFPLTLSFSPSPVISHSQPRGISNVAGVVGVRPVMKVWSYVKADVLFALPLPPFSATEIEKGLWLGSIRDSFHKEDLLKHQITHILTMIIGVNERFPQQFSYKKIPVMDVTGENLSPFLSPPSFEFIDEGIEKGGVLVHCMQGKSRSASMVIAYLMQKQNASLADTLKLVQQKRKIVQPNPSFMEQLQLFEKQHER</sequence>
<dbReference type="CDD" id="cd14498">
    <property type="entry name" value="DSP"/>
    <property type="match status" value="1"/>
</dbReference>
<evidence type="ECO:0000256" key="2">
    <source>
        <dbReference type="ARBA" id="ARBA00013064"/>
    </source>
</evidence>
<dbReference type="GO" id="GO:0005737">
    <property type="term" value="C:cytoplasm"/>
    <property type="evidence" value="ECO:0007669"/>
    <property type="project" value="TreeGrafter"/>
</dbReference>
<feature type="domain" description="Tyrosine specific protein phosphatases" evidence="7">
    <location>
        <begin position="142"/>
        <end position="188"/>
    </location>
</feature>
<dbReference type="InterPro" id="IPR016130">
    <property type="entry name" value="Tyr_Pase_AS"/>
</dbReference>